<feature type="compositionally biased region" description="Acidic residues" evidence="4">
    <location>
        <begin position="428"/>
        <end position="438"/>
    </location>
</feature>
<feature type="region of interest" description="Disordered" evidence="4">
    <location>
        <begin position="1"/>
        <end position="87"/>
    </location>
</feature>
<dbReference type="PANTHER" id="PTHR13389:SF0">
    <property type="entry name" value="PUMILIO HOMOLOG 3"/>
    <property type="match status" value="1"/>
</dbReference>
<keyword evidence="2" id="KW-0694">RNA-binding</keyword>
<dbReference type="GO" id="GO:0003729">
    <property type="term" value="F:mRNA binding"/>
    <property type="evidence" value="ECO:0007669"/>
    <property type="project" value="TreeGrafter"/>
</dbReference>
<name>A0AAV1ILG8_9CHLO</name>
<dbReference type="PANTHER" id="PTHR13389">
    <property type="entry name" value="PUMILIO HOMOLOG 3"/>
    <property type="match status" value="1"/>
</dbReference>
<dbReference type="EMBL" id="CAUYUE010000017">
    <property type="protein sequence ID" value="CAK0787476.1"/>
    <property type="molecule type" value="Genomic_DNA"/>
</dbReference>
<dbReference type="InterPro" id="IPR012959">
    <property type="entry name" value="CPL_dom"/>
</dbReference>
<accession>A0AAV1ILG8</accession>
<organism evidence="6 7">
    <name type="scientific">Coccomyxa viridis</name>
    <dbReference type="NCBI Taxonomy" id="1274662"/>
    <lineage>
        <taxon>Eukaryota</taxon>
        <taxon>Viridiplantae</taxon>
        <taxon>Chlorophyta</taxon>
        <taxon>core chlorophytes</taxon>
        <taxon>Trebouxiophyceae</taxon>
        <taxon>Trebouxiophyceae incertae sedis</taxon>
        <taxon>Coccomyxaceae</taxon>
        <taxon>Coccomyxa</taxon>
    </lineage>
</organism>
<dbReference type="InterPro" id="IPR033133">
    <property type="entry name" value="PUM-HD"/>
</dbReference>
<feature type="repeat" description="Pumilio" evidence="3">
    <location>
        <begin position="99"/>
        <end position="138"/>
    </location>
</feature>
<feature type="compositionally biased region" description="Basic and acidic residues" evidence="4">
    <location>
        <begin position="46"/>
        <end position="55"/>
    </location>
</feature>
<proteinExistence type="predicted"/>
<evidence type="ECO:0000313" key="6">
    <source>
        <dbReference type="EMBL" id="CAK0787476.1"/>
    </source>
</evidence>
<dbReference type="InterPro" id="IPR040059">
    <property type="entry name" value="PUM3"/>
</dbReference>
<keyword evidence="7" id="KW-1185">Reference proteome</keyword>
<dbReference type="SMART" id="SM00025">
    <property type="entry name" value="Pumilio"/>
    <property type="match status" value="5"/>
</dbReference>
<feature type="domain" description="PUM-HD" evidence="5">
    <location>
        <begin position="78"/>
        <end position="424"/>
    </location>
</feature>
<dbReference type="InterPro" id="IPR011989">
    <property type="entry name" value="ARM-like"/>
</dbReference>
<comment type="caution">
    <text evidence="6">The sequence shown here is derived from an EMBL/GenBank/DDBJ whole genome shotgun (WGS) entry which is preliminary data.</text>
</comment>
<dbReference type="InterPro" id="IPR001313">
    <property type="entry name" value="Pumilio_RNA-bd_rpt"/>
</dbReference>
<evidence type="ECO:0000259" key="5">
    <source>
        <dbReference type="PROSITE" id="PS50303"/>
    </source>
</evidence>
<dbReference type="Pfam" id="PF00806">
    <property type="entry name" value="PUF"/>
    <property type="match status" value="2"/>
</dbReference>
<evidence type="ECO:0000256" key="3">
    <source>
        <dbReference type="PROSITE-ProRule" id="PRU00317"/>
    </source>
</evidence>
<dbReference type="GO" id="GO:0006417">
    <property type="term" value="P:regulation of translation"/>
    <property type="evidence" value="ECO:0007669"/>
    <property type="project" value="TreeGrafter"/>
</dbReference>
<evidence type="ECO:0000256" key="4">
    <source>
        <dbReference type="SAM" id="MobiDB-lite"/>
    </source>
</evidence>
<dbReference type="SUPFAM" id="SSF48371">
    <property type="entry name" value="ARM repeat"/>
    <property type="match status" value="1"/>
</dbReference>
<sequence>MAATDKQKTAVSKAAPKPFKRKATDSKHDGPLAGTKKSRSNAAKPDGAHDTEREVTAALQDQRAKKRRRQEGTQKAISKWEAIRRHDTDPKQRATLVAEVMKENAGSLQRLAASPVGSRVLQSCVKHGSAEQRKQILQELTPQLLELSKSPYAYHVVCKLVDTASKGDVDGLMKVFSGQAVKMLRHPCGSRVINELYTAASTKQRRALTAEFYGRETALFQKEAPQGLQEVLKQTDATGRMRIIQQMSINIIPIVEKGLLDPVITHGLVRDYMDAAPASAVADMAEMLAGPNILHMVHSHAGAHVACHVLALGTAKQRKKVIKAMKGHVKVMSEDEWAHIVLLAALSFTDDTALLKKSIVPELLTATEALCSHKAARHIALHLLAPSAKRYLPAHAAAMLRPAASAAPAGKAGAEAAPRHSKAAAGTSDDDEDIGENPDEGKGAEAAAGASKKDPTVRRREILGQGTESLGHALAEAAAGSAAALLQSPLGNEVLVEVACGGETGVLAELDAAGVAAAQDAIVQAVQAQPAPEDDEAPAASHTLLEHFVASRALRRLLLRGKGCSPDAKQAQAFADKLWTKRLQGHCNQFVAGHAAKVLAAVYQGGSTSLQAAMACEVEPLLPKGTSVDAWAAGLADKEPSRKTKPARSNM</sequence>
<protein>
    <recommendedName>
        <fullName evidence="5">PUM-HD domain-containing protein</fullName>
    </recommendedName>
</protein>
<dbReference type="AlphaFoldDB" id="A0AAV1ILG8"/>
<feature type="region of interest" description="Disordered" evidence="4">
    <location>
        <begin position="410"/>
        <end position="457"/>
    </location>
</feature>
<dbReference type="PROSITE" id="PS50302">
    <property type="entry name" value="PUM"/>
    <property type="match status" value="2"/>
</dbReference>
<keyword evidence="1" id="KW-0677">Repeat</keyword>
<gene>
    <name evidence="6" type="ORF">CVIRNUC_010696</name>
</gene>
<reference evidence="6 7" key="1">
    <citation type="submission" date="2023-10" db="EMBL/GenBank/DDBJ databases">
        <authorList>
            <person name="Maclean D."/>
            <person name="Macfadyen A."/>
        </authorList>
    </citation>
    <scope>NUCLEOTIDE SEQUENCE [LARGE SCALE GENOMIC DNA]</scope>
</reference>
<dbReference type="Gene3D" id="1.25.10.10">
    <property type="entry name" value="Leucine-rich Repeat Variant"/>
    <property type="match status" value="1"/>
</dbReference>
<dbReference type="GO" id="GO:0005730">
    <property type="term" value="C:nucleolus"/>
    <property type="evidence" value="ECO:0007669"/>
    <property type="project" value="TreeGrafter"/>
</dbReference>
<dbReference type="InterPro" id="IPR016024">
    <property type="entry name" value="ARM-type_fold"/>
</dbReference>
<dbReference type="Proteomes" id="UP001314263">
    <property type="component" value="Unassembled WGS sequence"/>
</dbReference>
<evidence type="ECO:0000256" key="2">
    <source>
        <dbReference type="ARBA" id="ARBA00022884"/>
    </source>
</evidence>
<dbReference type="Pfam" id="PF08144">
    <property type="entry name" value="CPL"/>
    <property type="match status" value="1"/>
</dbReference>
<evidence type="ECO:0000313" key="7">
    <source>
        <dbReference type="Proteomes" id="UP001314263"/>
    </source>
</evidence>
<feature type="repeat" description="Pumilio" evidence="3">
    <location>
        <begin position="139"/>
        <end position="174"/>
    </location>
</feature>
<evidence type="ECO:0000256" key="1">
    <source>
        <dbReference type="ARBA" id="ARBA00022737"/>
    </source>
</evidence>
<dbReference type="PROSITE" id="PS50303">
    <property type="entry name" value="PUM_HD"/>
    <property type="match status" value="1"/>
</dbReference>